<dbReference type="KEGG" id="nano:G5V58_11545"/>
<keyword evidence="2" id="KW-0813">Transport</keyword>
<feature type="transmembrane region" description="Helical" evidence="8">
    <location>
        <begin position="530"/>
        <end position="551"/>
    </location>
</feature>
<keyword evidence="11" id="KW-1185">Reference proteome</keyword>
<dbReference type="PROSITE" id="PS50850">
    <property type="entry name" value="MFS"/>
    <property type="match status" value="1"/>
</dbReference>
<dbReference type="AlphaFoldDB" id="A0A6G6WD87"/>
<keyword evidence="4 8" id="KW-0812">Transmembrane</keyword>
<feature type="transmembrane region" description="Helical" evidence="8">
    <location>
        <begin position="265"/>
        <end position="285"/>
    </location>
</feature>
<feature type="transmembrane region" description="Helical" evidence="8">
    <location>
        <begin position="563"/>
        <end position="581"/>
    </location>
</feature>
<feature type="transmembrane region" description="Helical" evidence="8">
    <location>
        <begin position="498"/>
        <end position="518"/>
    </location>
</feature>
<dbReference type="Gene3D" id="1.20.1250.20">
    <property type="entry name" value="MFS general substrate transporter like domains"/>
    <property type="match status" value="1"/>
</dbReference>
<dbReference type="SUPFAM" id="SSF103473">
    <property type="entry name" value="MFS general substrate transporter"/>
    <property type="match status" value="1"/>
</dbReference>
<feature type="transmembrane region" description="Helical" evidence="8">
    <location>
        <begin position="175"/>
        <end position="196"/>
    </location>
</feature>
<feature type="compositionally biased region" description="Low complexity" evidence="7">
    <location>
        <begin position="117"/>
        <end position="131"/>
    </location>
</feature>
<evidence type="ECO:0000256" key="6">
    <source>
        <dbReference type="ARBA" id="ARBA00023136"/>
    </source>
</evidence>
<comment type="subcellular location">
    <subcellularLocation>
        <location evidence="1">Cell membrane</location>
        <topology evidence="1">Multi-pass membrane protein</topology>
    </subcellularLocation>
</comment>
<feature type="region of interest" description="Disordered" evidence="7">
    <location>
        <begin position="1"/>
        <end position="44"/>
    </location>
</feature>
<dbReference type="Pfam" id="PF07690">
    <property type="entry name" value="MFS_1"/>
    <property type="match status" value="1"/>
</dbReference>
<feature type="transmembrane region" description="Helical" evidence="8">
    <location>
        <begin position="297"/>
        <end position="319"/>
    </location>
</feature>
<gene>
    <name evidence="10" type="ORF">G5V58_11545</name>
</gene>
<dbReference type="GO" id="GO:0022857">
    <property type="term" value="F:transmembrane transporter activity"/>
    <property type="evidence" value="ECO:0007669"/>
    <property type="project" value="InterPro"/>
</dbReference>
<feature type="transmembrane region" description="Helical" evidence="8">
    <location>
        <begin position="390"/>
        <end position="407"/>
    </location>
</feature>
<feature type="region of interest" description="Disordered" evidence="7">
    <location>
        <begin position="93"/>
        <end position="131"/>
    </location>
</feature>
<feature type="transmembrane region" description="Helical" evidence="8">
    <location>
        <begin position="208"/>
        <end position="228"/>
    </location>
</feature>
<evidence type="ECO:0000256" key="3">
    <source>
        <dbReference type="ARBA" id="ARBA00022475"/>
    </source>
</evidence>
<keyword evidence="3" id="KW-1003">Cell membrane</keyword>
<evidence type="ECO:0000256" key="8">
    <source>
        <dbReference type="SAM" id="Phobius"/>
    </source>
</evidence>
<dbReference type="PANTHER" id="PTHR42718">
    <property type="entry name" value="MAJOR FACILITATOR SUPERFAMILY MULTIDRUG TRANSPORTER MFSC"/>
    <property type="match status" value="1"/>
</dbReference>
<keyword evidence="6 8" id="KW-0472">Membrane</keyword>
<dbReference type="CDD" id="cd17504">
    <property type="entry name" value="MFS_MMR_MDR_like"/>
    <property type="match status" value="1"/>
</dbReference>
<feature type="compositionally biased region" description="Low complexity" evidence="7">
    <location>
        <begin position="16"/>
        <end position="35"/>
    </location>
</feature>
<evidence type="ECO:0000256" key="5">
    <source>
        <dbReference type="ARBA" id="ARBA00022989"/>
    </source>
</evidence>
<feature type="compositionally biased region" description="Low complexity" evidence="7">
    <location>
        <begin position="99"/>
        <end position="108"/>
    </location>
</feature>
<dbReference type="Gene3D" id="1.20.1720.10">
    <property type="entry name" value="Multidrug resistance protein D"/>
    <property type="match status" value="1"/>
</dbReference>
<dbReference type="InterPro" id="IPR011701">
    <property type="entry name" value="MFS"/>
</dbReference>
<feature type="transmembrane region" description="Helical" evidence="8">
    <location>
        <begin position="325"/>
        <end position="346"/>
    </location>
</feature>
<evidence type="ECO:0000256" key="2">
    <source>
        <dbReference type="ARBA" id="ARBA00022448"/>
    </source>
</evidence>
<dbReference type="PANTHER" id="PTHR42718:SF46">
    <property type="entry name" value="BLR6921 PROTEIN"/>
    <property type="match status" value="1"/>
</dbReference>
<dbReference type="EMBL" id="CP049257">
    <property type="protein sequence ID" value="QIG43311.1"/>
    <property type="molecule type" value="Genomic_DNA"/>
</dbReference>
<keyword evidence="5 8" id="KW-1133">Transmembrane helix</keyword>
<reference evidence="10 11" key="1">
    <citation type="submission" date="2020-02" db="EMBL/GenBank/DDBJ databases">
        <title>Full genome sequence of Nocardioides sp. R-3366.</title>
        <authorList>
            <person name="Im W.-T."/>
        </authorList>
    </citation>
    <scope>NUCLEOTIDE SEQUENCE [LARGE SCALE GENOMIC DNA]</scope>
    <source>
        <strain evidence="10 11">R-3366</strain>
    </source>
</reference>
<dbReference type="Proteomes" id="UP000502996">
    <property type="component" value="Chromosome"/>
</dbReference>
<feature type="transmembrane region" description="Helical" evidence="8">
    <location>
        <begin position="427"/>
        <end position="451"/>
    </location>
</feature>
<organism evidence="10 11">
    <name type="scientific">Nocardioides anomalus</name>
    <dbReference type="NCBI Taxonomy" id="2712223"/>
    <lineage>
        <taxon>Bacteria</taxon>
        <taxon>Bacillati</taxon>
        <taxon>Actinomycetota</taxon>
        <taxon>Actinomycetes</taxon>
        <taxon>Propionibacteriales</taxon>
        <taxon>Nocardioidaceae</taxon>
        <taxon>Nocardioides</taxon>
    </lineage>
</organism>
<feature type="transmembrane region" description="Helical" evidence="8">
    <location>
        <begin position="471"/>
        <end position="491"/>
    </location>
</feature>
<feature type="compositionally biased region" description="Polar residues" evidence="7">
    <location>
        <begin position="1"/>
        <end position="15"/>
    </location>
</feature>
<feature type="domain" description="Major facilitator superfamily (MFS) profile" evidence="9">
    <location>
        <begin position="174"/>
        <end position="625"/>
    </location>
</feature>
<name>A0A6G6WD87_9ACTN</name>
<evidence type="ECO:0000256" key="4">
    <source>
        <dbReference type="ARBA" id="ARBA00022692"/>
    </source>
</evidence>
<feature type="transmembrane region" description="Helical" evidence="8">
    <location>
        <begin position="240"/>
        <end position="259"/>
    </location>
</feature>
<accession>A0A6G6WD87</accession>
<evidence type="ECO:0000256" key="7">
    <source>
        <dbReference type="SAM" id="MobiDB-lite"/>
    </source>
</evidence>
<proteinExistence type="predicted"/>
<dbReference type="InterPro" id="IPR036259">
    <property type="entry name" value="MFS_trans_sf"/>
</dbReference>
<feature type="transmembrane region" description="Helical" evidence="8">
    <location>
        <begin position="358"/>
        <end position="378"/>
    </location>
</feature>
<evidence type="ECO:0000313" key="11">
    <source>
        <dbReference type="Proteomes" id="UP000502996"/>
    </source>
</evidence>
<evidence type="ECO:0000259" key="9">
    <source>
        <dbReference type="PROSITE" id="PS50850"/>
    </source>
</evidence>
<protein>
    <submittedName>
        <fullName evidence="10">MFS transporter</fullName>
    </submittedName>
</protein>
<feature type="transmembrane region" description="Helical" evidence="8">
    <location>
        <begin position="601"/>
        <end position="620"/>
    </location>
</feature>
<dbReference type="InterPro" id="IPR020846">
    <property type="entry name" value="MFS_dom"/>
</dbReference>
<dbReference type="GO" id="GO:0005886">
    <property type="term" value="C:plasma membrane"/>
    <property type="evidence" value="ECO:0007669"/>
    <property type="project" value="UniProtKB-SubCell"/>
</dbReference>
<evidence type="ECO:0000313" key="10">
    <source>
        <dbReference type="EMBL" id="QIG43311.1"/>
    </source>
</evidence>
<evidence type="ECO:0000256" key="1">
    <source>
        <dbReference type="ARBA" id="ARBA00004651"/>
    </source>
</evidence>
<sequence>MVEVSTTVTSGSNRPSTSRSWSAAVARTSSSSSPRRVTRKASTARCWAGLGRSSRAKARSWVGPRSRAHTPSRVAATATRATTLATRRLCPRARRRTRVSTARSVPSPRALPPARLPAPAHAAHASADPTAAPVPHPRALCTWSQHAGTGTTEARLRLSTVVAGSVRRADYRVTFVVLCLGVASFSLLQSMVTPVLPTVEAALHTDQATVTWVLTAYLLSASVFTPIIGRVGDKVGKERMLVVALGALAAGSLLAAVASSIGVLIAARAIQGIGGGVLPLTFGIIRDEFPREKVSGAVGASSALLAVGGGFGLVLAGPIVDALSYHWLFWLPMLMTLTAAVLAFFFVPESPERAPGRINVGTALLLSAWLITLLLGVSQGEQWGWTSARVLGLFAATAVLLPVWIWAEARSDSPLVDMQMMRIPTVWTVNLVALLFGVGMYAVFAFTPQFLQTPDDVTGYGFGASVTESGLLLLPQSLATFLAGLSAGALTRRFGGKALLVTGAVLTALPTLGFVLWHDSLGVVVAELTLLGLGFGLAFAALSSLVVDAVPQSQTGVASGMNANIRTVGGALGSAVVASVITSDLRPDGFPAEAGYTHGFALLVVTSTLAAIVAALVPVVRARTHVVRGPQATYEREAALDGA</sequence>